<protein>
    <submittedName>
        <fullName evidence="2">Uncharacterized protein</fullName>
    </submittedName>
</protein>
<dbReference type="Proteomes" id="UP000324748">
    <property type="component" value="Unassembled WGS sequence"/>
</dbReference>
<dbReference type="EMBL" id="VDEP01000076">
    <property type="protein sequence ID" value="KAA1132767.1"/>
    <property type="molecule type" value="Genomic_DNA"/>
</dbReference>
<organism evidence="2 4">
    <name type="scientific">Puccinia graminis f. sp. tritici</name>
    <dbReference type="NCBI Taxonomy" id="56615"/>
    <lineage>
        <taxon>Eukaryota</taxon>
        <taxon>Fungi</taxon>
        <taxon>Dikarya</taxon>
        <taxon>Basidiomycota</taxon>
        <taxon>Pucciniomycotina</taxon>
        <taxon>Pucciniomycetes</taxon>
        <taxon>Pucciniales</taxon>
        <taxon>Pucciniaceae</taxon>
        <taxon>Puccinia</taxon>
    </lineage>
</organism>
<evidence type="ECO:0000313" key="2">
    <source>
        <dbReference type="EMBL" id="KAA1132767.1"/>
    </source>
</evidence>
<proteinExistence type="predicted"/>
<accession>A0A5B0S4L2</accession>
<comment type="caution">
    <text evidence="2">The sequence shown here is derived from an EMBL/GenBank/DDBJ whole genome shotgun (WGS) entry which is preliminary data.</text>
</comment>
<evidence type="ECO:0000313" key="4">
    <source>
        <dbReference type="Proteomes" id="UP000325313"/>
    </source>
</evidence>
<gene>
    <name evidence="1" type="ORF">PGT21_023909</name>
    <name evidence="2" type="ORF">PGTUg99_009041</name>
</gene>
<dbReference type="EMBL" id="VSWC01000158">
    <property type="protein sequence ID" value="KAA1073735.1"/>
    <property type="molecule type" value="Genomic_DNA"/>
</dbReference>
<keyword evidence="3" id="KW-1185">Reference proteome</keyword>
<sequence>MTEAMYALAVRGFATDVRTVSSERHVCHPHSDRHPSVKSQLLKLNQDSFLLRFGCRSLLNAARGGRIEQKVASKFAQPTSL</sequence>
<dbReference type="AlphaFoldDB" id="A0A5B0S4L2"/>
<evidence type="ECO:0000313" key="3">
    <source>
        <dbReference type="Proteomes" id="UP000324748"/>
    </source>
</evidence>
<reference evidence="3 4" key="1">
    <citation type="submission" date="2019-05" db="EMBL/GenBank/DDBJ databases">
        <title>Emergence of the Ug99 lineage of the wheat stem rust pathogen through somatic hybridization.</title>
        <authorList>
            <person name="Li F."/>
            <person name="Upadhyaya N.M."/>
            <person name="Sperschneider J."/>
            <person name="Matny O."/>
            <person name="Nguyen-Phuc H."/>
            <person name="Mago R."/>
            <person name="Raley C."/>
            <person name="Miller M.E."/>
            <person name="Silverstein K.A.T."/>
            <person name="Henningsen E."/>
            <person name="Hirsch C.D."/>
            <person name="Visser B."/>
            <person name="Pretorius Z.A."/>
            <person name="Steffenson B.J."/>
            <person name="Schwessinger B."/>
            <person name="Dodds P.N."/>
            <person name="Figueroa M."/>
        </authorList>
    </citation>
    <scope>NUCLEOTIDE SEQUENCE [LARGE SCALE GENOMIC DNA]</scope>
    <source>
        <strain evidence="1">21-0</strain>
        <strain evidence="2 4">Ug99</strain>
    </source>
</reference>
<evidence type="ECO:0000313" key="1">
    <source>
        <dbReference type="EMBL" id="KAA1073735.1"/>
    </source>
</evidence>
<name>A0A5B0S4L2_PUCGR</name>
<dbReference type="Proteomes" id="UP000325313">
    <property type="component" value="Unassembled WGS sequence"/>
</dbReference>